<dbReference type="EMBL" id="JACBZF010000007">
    <property type="protein sequence ID" value="NYH96832.1"/>
    <property type="molecule type" value="Genomic_DNA"/>
</dbReference>
<sequence>MTITKQEILQACKDAFDAEWAKGYPNKDNCSGFAKDVADRLGVETFDRYANADQMVRTMTTHPKWLPLASGKKAAQQAAIGRFVMCGLESKDHSREGVKHGHIVVIVEGALYKDLYPKCWCGSIGSSQSKGNKSVGEVWNQTDRNNVKYFQYMGGYAKPKKDKDEGGKPGSGKPGAGKPKPGEPAGNTMSGMMPGDWKSRLS</sequence>
<proteinExistence type="predicted"/>
<name>A0A7Z0BX00_9SPHN</name>
<keyword evidence="3" id="KW-1185">Reference proteome</keyword>
<dbReference type="Proteomes" id="UP000522081">
    <property type="component" value="Unassembled WGS sequence"/>
</dbReference>
<dbReference type="AlphaFoldDB" id="A0A7Z0BX00"/>
<organism evidence="2 3">
    <name type="scientific">Novosphingobium marinum</name>
    <dbReference type="NCBI Taxonomy" id="1514948"/>
    <lineage>
        <taxon>Bacteria</taxon>
        <taxon>Pseudomonadati</taxon>
        <taxon>Pseudomonadota</taxon>
        <taxon>Alphaproteobacteria</taxon>
        <taxon>Sphingomonadales</taxon>
        <taxon>Sphingomonadaceae</taxon>
        <taxon>Novosphingobium</taxon>
    </lineage>
</organism>
<evidence type="ECO:0000313" key="2">
    <source>
        <dbReference type="EMBL" id="NYH96832.1"/>
    </source>
</evidence>
<feature type="region of interest" description="Disordered" evidence="1">
    <location>
        <begin position="156"/>
        <end position="202"/>
    </location>
</feature>
<dbReference type="Gene3D" id="3.90.1720.10">
    <property type="entry name" value="endopeptidase domain like (from Nostoc punctiforme)"/>
    <property type="match status" value="1"/>
</dbReference>
<feature type="compositionally biased region" description="Low complexity" evidence="1">
    <location>
        <begin position="176"/>
        <end position="186"/>
    </location>
</feature>
<accession>A0A7Z0BX00</accession>
<gene>
    <name evidence="2" type="ORF">FHS75_003183</name>
</gene>
<reference evidence="2 3" key="1">
    <citation type="submission" date="2020-07" db="EMBL/GenBank/DDBJ databases">
        <title>Genomic Encyclopedia of Type Strains, Phase IV (KMG-IV): sequencing the most valuable type-strain genomes for metagenomic binning, comparative biology and taxonomic classification.</title>
        <authorList>
            <person name="Goeker M."/>
        </authorList>
    </citation>
    <scope>NUCLEOTIDE SEQUENCE [LARGE SCALE GENOMIC DNA]</scope>
    <source>
        <strain evidence="2 3">DSM 29043</strain>
    </source>
</reference>
<dbReference type="RefSeq" id="WP_229735680.1">
    <property type="nucleotide sequence ID" value="NZ_BMGF01000008.1"/>
</dbReference>
<evidence type="ECO:0000256" key="1">
    <source>
        <dbReference type="SAM" id="MobiDB-lite"/>
    </source>
</evidence>
<evidence type="ECO:0000313" key="3">
    <source>
        <dbReference type="Proteomes" id="UP000522081"/>
    </source>
</evidence>
<comment type="caution">
    <text evidence="2">The sequence shown here is derived from an EMBL/GenBank/DDBJ whole genome shotgun (WGS) entry which is preliminary data.</text>
</comment>
<protein>
    <submittedName>
        <fullName evidence="2">Uncharacterized protein</fullName>
    </submittedName>
</protein>